<name>A0A9W6FSL8_9BACT</name>
<organism evidence="1 2">
    <name type="scientific">Desulforhabdus amnigena</name>
    <dbReference type="NCBI Taxonomy" id="40218"/>
    <lineage>
        <taxon>Bacteria</taxon>
        <taxon>Pseudomonadati</taxon>
        <taxon>Thermodesulfobacteriota</taxon>
        <taxon>Syntrophobacteria</taxon>
        <taxon>Syntrophobacterales</taxon>
        <taxon>Syntrophobacteraceae</taxon>
        <taxon>Desulforhabdus</taxon>
    </lineage>
</organism>
<proteinExistence type="predicted"/>
<sequence length="68" mass="7728">MACCPDGCLGPIIDTQFIENMNHVAFYRMWANVKGLGDFHIRGPFGHKAKHIKLPPGERRWKAIVSCF</sequence>
<dbReference type="AlphaFoldDB" id="A0A9W6FSL8"/>
<comment type="caution">
    <text evidence="1">The sequence shown here is derived from an EMBL/GenBank/DDBJ whole genome shotgun (WGS) entry which is preliminary data.</text>
</comment>
<dbReference type="EMBL" id="BSDR01000001">
    <property type="protein sequence ID" value="GLI34188.1"/>
    <property type="molecule type" value="Genomic_DNA"/>
</dbReference>
<evidence type="ECO:0000313" key="2">
    <source>
        <dbReference type="Proteomes" id="UP001144372"/>
    </source>
</evidence>
<keyword evidence="2" id="KW-1185">Reference proteome</keyword>
<reference evidence="1" key="1">
    <citation type="submission" date="2022-12" db="EMBL/GenBank/DDBJ databases">
        <title>Reference genome sequencing for broad-spectrum identification of bacterial and archaeal isolates by mass spectrometry.</title>
        <authorList>
            <person name="Sekiguchi Y."/>
            <person name="Tourlousse D.M."/>
        </authorList>
    </citation>
    <scope>NUCLEOTIDE SEQUENCE</scope>
    <source>
        <strain evidence="1">ASRB1</strain>
    </source>
</reference>
<accession>A0A9W6FSL8</accession>
<evidence type="ECO:0000313" key="1">
    <source>
        <dbReference type="EMBL" id="GLI34188.1"/>
    </source>
</evidence>
<gene>
    <name evidence="1" type="ORF">DAMNIGENAA_16210</name>
</gene>
<protein>
    <submittedName>
        <fullName evidence="1">Uncharacterized protein</fullName>
    </submittedName>
</protein>
<dbReference type="Proteomes" id="UP001144372">
    <property type="component" value="Unassembled WGS sequence"/>
</dbReference>